<keyword evidence="4" id="KW-0378">Hydrolase</keyword>
<dbReference type="SUPFAM" id="SSF55811">
    <property type="entry name" value="Nudix"/>
    <property type="match status" value="1"/>
</dbReference>
<dbReference type="CTD" id="6753284"/>
<evidence type="ECO:0000256" key="2">
    <source>
        <dbReference type="ARBA" id="ARBA00012381"/>
    </source>
</evidence>
<dbReference type="InterPro" id="IPR000086">
    <property type="entry name" value="NUDIX_hydrolase_dom"/>
</dbReference>
<dbReference type="STRING" id="10228.B3RVR0"/>
<keyword evidence="6" id="KW-0520">NAD</keyword>
<dbReference type="GO" id="GO:0019677">
    <property type="term" value="P:NAD+ catabolic process"/>
    <property type="evidence" value="ECO:0000318"/>
    <property type="project" value="GO_Central"/>
</dbReference>
<dbReference type="GeneID" id="6753284"/>
<protein>
    <recommendedName>
        <fullName evidence="2">NAD(+) diphosphatase</fullName>
        <ecNumber evidence="2">3.6.1.22</ecNumber>
    </recommendedName>
</protein>
<feature type="domain" description="Nudix hydrolase" evidence="7">
    <location>
        <begin position="167"/>
        <end position="294"/>
    </location>
</feature>
<gene>
    <name evidence="8" type="ORF">TRIADDRAFT_55743</name>
</gene>
<dbReference type="OrthoDB" id="10249612at2759"/>
<dbReference type="Gene3D" id="3.90.79.20">
    <property type="match status" value="1"/>
</dbReference>
<evidence type="ECO:0000313" key="8">
    <source>
        <dbReference type="EMBL" id="EDV26038.1"/>
    </source>
</evidence>
<dbReference type="InterPro" id="IPR049734">
    <property type="entry name" value="NudC-like_C"/>
</dbReference>
<dbReference type="Proteomes" id="UP000009022">
    <property type="component" value="Unassembled WGS sequence"/>
</dbReference>
<dbReference type="InterPro" id="IPR015797">
    <property type="entry name" value="NUDIX_hydrolase-like_dom_sf"/>
</dbReference>
<reference evidence="8 9" key="1">
    <citation type="journal article" date="2008" name="Nature">
        <title>The Trichoplax genome and the nature of placozoans.</title>
        <authorList>
            <person name="Srivastava M."/>
            <person name="Begovic E."/>
            <person name="Chapman J."/>
            <person name="Putnam N.H."/>
            <person name="Hellsten U."/>
            <person name="Kawashima T."/>
            <person name="Kuo A."/>
            <person name="Mitros T."/>
            <person name="Salamov A."/>
            <person name="Carpenter M.L."/>
            <person name="Signorovitch A.Y."/>
            <person name="Moreno M.A."/>
            <person name="Kamm K."/>
            <person name="Grimwood J."/>
            <person name="Schmutz J."/>
            <person name="Shapiro H."/>
            <person name="Grigoriev I.V."/>
            <person name="Buss L.W."/>
            <person name="Schierwater B."/>
            <person name="Dellaporta S.L."/>
            <person name="Rokhsar D.S."/>
        </authorList>
    </citation>
    <scope>NUCLEOTIDE SEQUENCE [LARGE SCALE GENOMIC DNA]</scope>
    <source>
        <strain evidence="8 9">Grell-BS-1999</strain>
    </source>
</reference>
<comment type="cofactor">
    <cofactor evidence="1">
        <name>Mg(2+)</name>
        <dbReference type="ChEBI" id="CHEBI:18420"/>
    </cofactor>
</comment>
<dbReference type="EMBL" id="DS985244">
    <property type="protein sequence ID" value="EDV26038.1"/>
    <property type="molecule type" value="Genomic_DNA"/>
</dbReference>
<dbReference type="PROSITE" id="PS00893">
    <property type="entry name" value="NUDIX_BOX"/>
    <property type="match status" value="1"/>
</dbReference>
<evidence type="ECO:0000256" key="4">
    <source>
        <dbReference type="ARBA" id="ARBA00022801"/>
    </source>
</evidence>
<dbReference type="InParanoid" id="B3RVR0"/>
<keyword evidence="3" id="KW-0479">Metal-binding</keyword>
<dbReference type="Gene3D" id="3.90.79.10">
    <property type="entry name" value="Nucleoside Triphosphate Pyrophosphohydrolase"/>
    <property type="match status" value="1"/>
</dbReference>
<evidence type="ECO:0000259" key="7">
    <source>
        <dbReference type="PROSITE" id="PS51462"/>
    </source>
</evidence>
<dbReference type="PROSITE" id="PS51462">
    <property type="entry name" value="NUDIX"/>
    <property type="match status" value="1"/>
</dbReference>
<dbReference type="HOGENOM" id="CLU_037162_0_0_1"/>
<dbReference type="EC" id="3.6.1.22" evidence="2"/>
<proteinExistence type="predicted"/>
<keyword evidence="5" id="KW-0460">Magnesium</keyword>
<name>B3RVR0_TRIAD</name>
<dbReference type="PhylomeDB" id="B3RVR0"/>
<evidence type="ECO:0000256" key="3">
    <source>
        <dbReference type="ARBA" id="ARBA00022723"/>
    </source>
</evidence>
<dbReference type="OMA" id="HCELMLA"/>
<dbReference type="CDD" id="cd03429">
    <property type="entry name" value="NUDIX_NADH_pyrophosphatase_Nudt13"/>
    <property type="match status" value="1"/>
</dbReference>
<dbReference type="Pfam" id="PF00293">
    <property type="entry name" value="NUDIX"/>
    <property type="match status" value="1"/>
</dbReference>
<dbReference type="InterPro" id="IPR020084">
    <property type="entry name" value="NUDIX_hydrolase_CS"/>
</dbReference>
<evidence type="ECO:0000313" key="9">
    <source>
        <dbReference type="Proteomes" id="UP000009022"/>
    </source>
</evidence>
<keyword evidence="9" id="KW-1185">Reference proteome</keyword>
<dbReference type="GO" id="GO:0046872">
    <property type="term" value="F:metal ion binding"/>
    <property type="evidence" value="ECO:0007669"/>
    <property type="project" value="UniProtKB-KW"/>
</dbReference>
<sequence length="315" mass="35879">MAFYWGRCFACRDSTNQIVSFSRYFSPIQYRSQSTAVHRLTLQQYRLREELERDHNQCRQAFLNGKFAIFNGNKPYMTRTDRGNLLMTKVNYQDVQKLVNMDTDNYEVPNFVFLGLHDNRPFFAIDALSLIHFHKTISYCSRCGNKTYRYFSGSRRYCMNCRVTFYPQVSPVVAALVIRDGECLLARQPSFPEGLYSGLAGFCEPGESLEECARREVAEEIGVLSETVEFQGTQGWTLGIGDTSLMIGCYVTVDSSAEININGLELEDAKWFTRQDVKKLIACTPKPIAINGLPVFIPPPVAIAHQLLSDWANKC</sequence>
<dbReference type="eggNOG" id="KOG3084">
    <property type="taxonomic scope" value="Eukaryota"/>
</dbReference>
<evidence type="ECO:0000256" key="6">
    <source>
        <dbReference type="ARBA" id="ARBA00023027"/>
    </source>
</evidence>
<dbReference type="PANTHER" id="PTHR11383">
    <property type="entry name" value="NUCLEOSIDE DIPHOSPHATE-LINKED MOIETY X MOTIF 13"/>
    <property type="match status" value="1"/>
</dbReference>
<organism evidence="8 9">
    <name type="scientific">Trichoplax adhaerens</name>
    <name type="common">Trichoplax reptans</name>
    <dbReference type="NCBI Taxonomy" id="10228"/>
    <lineage>
        <taxon>Eukaryota</taxon>
        <taxon>Metazoa</taxon>
        <taxon>Placozoa</taxon>
        <taxon>Uniplacotomia</taxon>
        <taxon>Trichoplacea</taxon>
        <taxon>Trichoplacidae</taxon>
        <taxon>Trichoplax</taxon>
    </lineage>
</organism>
<dbReference type="GO" id="GO:0005777">
    <property type="term" value="C:peroxisome"/>
    <property type="evidence" value="ECO:0000318"/>
    <property type="project" value="GO_Central"/>
</dbReference>
<evidence type="ECO:0000256" key="1">
    <source>
        <dbReference type="ARBA" id="ARBA00001946"/>
    </source>
</evidence>
<dbReference type="GO" id="GO:0035529">
    <property type="term" value="F:NADH pyrophosphatase activity"/>
    <property type="evidence" value="ECO:0000318"/>
    <property type="project" value="GO_Central"/>
</dbReference>
<dbReference type="PANTHER" id="PTHR11383:SF3">
    <property type="entry name" value="NAD(P)H PYROPHOSPHATASE NUDT13, MITOCHONDRIAL"/>
    <property type="match status" value="1"/>
</dbReference>
<dbReference type="KEGG" id="tad:TRIADDRAFT_55743"/>
<evidence type="ECO:0000256" key="5">
    <source>
        <dbReference type="ARBA" id="ARBA00022842"/>
    </source>
</evidence>
<accession>B3RVR0</accession>
<dbReference type="GO" id="GO:0006742">
    <property type="term" value="P:NADP+ catabolic process"/>
    <property type="evidence" value="ECO:0000318"/>
    <property type="project" value="GO_Central"/>
</dbReference>
<dbReference type="RefSeq" id="XP_002112071.1">
    <property type="nucleotide sequence ID" value="XM_002112035.1"/>
</dbReference>
<dbReference type="AlphaFoldDB" id="B3RVR0"/>
<dbReference type="FunCoup" id="B3RVR0">
    <property type="interactions" value="104"/>
</dbReference>